<feature type="repeat" description="Pumilio" evidence="3">
    <location>
        <begin position="765"/>
        <end position="800"/>
    </location>
</feature>
<dbReference type="EMBL" id="ML978128">
    <property type="protein sequence ID" value="KAF2097342.1"/>
    <property type="molecule type" value="Genomic_DNA"/>
</dbReference>
<dbReference type="FunFam" id="1.25.10.10:FF:000237">
    <property type="entry name" value="Pumilio homolog 9"/>
    <property type="match status" value="1"/>
</dbReference>
<feature type="compositionally biased region" description="Polar residues" evidence="4">
    <location>
        <begin position="115"/>
        <end position="126"/>
    </location>
</feature>
<dbReference type="GO" id="GO:0003729">
    <property type="term" value="F:mRNA binding"/>
    <property type="evidence" value="ECO:0007669"/>
    <property type="project" value="TreeGrafter"/>
</dbReference>
<dbReference type="Gene3D" id="1.25.10.10">
    <property type="entry name" value="Leucine-rich Repeat Variant"/>
    <property type="match status" value="1"/>
</dbReference>
<gene>
    <name evidence="6" type="ORF">NA57DRAFT_17791</name>
</gene>
<dbReference type="Pfam" id="PF00806">
    <property type="entry name" value="PUF"/>
    <property type="match status" value="8"/>
</dbReference>
<dbReference type="InterPro" id="IPR011989">
    <property type="entry name" value="ARM-like"/>
</dbReference>
<feature type="region of interest" description="Disordered" evidence="4">
    <location>
        <begin position="1"/>
        <end position="29"/>
    </location>
</feature>
<evidence type="ECO:0000256" key="2">
    <source>
        <dbReference type="ARBA" id="ARBA00024893"/>
    </source>
</evidence>
<keyword evidence="7" id="KW-1185">Reference proteome</keyword>
<dbReference type="PROSITE" id="PS50302">
    <property type="entry name" value="PUM"/>
    <property type="match status" value="7"/>
</dbReference>
<dbReference type="Proteomes" id="UP000799772">
    <property type="component" value="Unassembled WGS sequence"/>
</dbReference>
<feature type="region of interest" description="Disordered" evidence="4">
    <location>
        <begin position="266"/>
        <end position="342"/>
    </location>
</feature>
<dbReference type="GO" id="GO:0005737">
    <property type="term" value="C:cytoplasm"/>
    <property type="evidence" value="ECO:0007669"/>
    <property type="project" value="TreeGrafter"/>
</dbReference>
<feature type="region of interest" description="Disordered" evidence="4">
    <location>
        <begin position="108"/>
        <end position="221"/>
    </location>
</feature>
<dbReference type="SUPFAM" id="SSF48371">
    <property type="entry name" value="ARM repeat"/>
    <property type="match status" value="1"/>
</dbReference>
<dbReference type="InterPro" id="IPR001313">
    <property type="entry name" value="Pumilio_RNA-bd_rpt"/>
</dbReference>
<evidence type="ECO:0000313" key="7">
    <source>
        <dbReference type="Proteomes" id="UP000799772"/>
    </source>
</evidence>
<dbReference type="PANTHER" id="PTHR12537:SF13">
    <property type="entry name" value="PUMILIO HOMOLOGY DOMAIN FAMILY MEMBER 4"/>
    <property type="match status" value="1"/>
</dbReference>
<comment type="caution">
    <text evidence="6">The sequence shown here is derived from an EMBL/GenBank/DDBJ whole genome shotgun (WGS) entry which is preliminary data.</text>
</comment>
<dbReference type="CDD" id="cd07920">
    <property type="entry name" value="Pumilio"/>
    <property type="match status" value="1"/>
</dbReference>
<feature type="domain" description="PUM-HD" evidence="5">
    <location>
        <begin position="561"/>
        <end position="900"/>
    </location>
</feature>
<dbReference type="InterPro" id="IPR033133">
    <property type="entry name" value="PUM-HD"/>
</dbReference>
<feature type="repeat" description="Pumilio" evidence="3">
    <location>
        <begin position="620"/>
        <end position="656"/>
    </location>
</feature>
<evidence type="ECO:0000313" key="6">
    <source>
        <dbReference type="EMBL" id="KAF2097342.1"/>
    </source>
</evidence>
<feature type="non-terminal residue" evidence="6">
    <location>
        <position position="1"/>
    </location>
</feature>
<dbReference type="PANTHER" id="PTHR12537">
    <property type="entry name" value="RNA BINDING PROTEIN PUMILIO-RELATED"/>
    <property type="match status" value="1"/>
</dbReference>
<evidence type="ECO:0000256" key="1">
    <source>
        <dbReference type="ARBA" id="ARBA00022737"/>
    </source>
</evidence>
<accession>A0A9P4ICV0</accession>
<organism evidence="6 7">
    <name type="scientific">Rhizodiscina lignyota</name>
    <dbReference type="NCBI Taxonomy" id="1504668"/>
    <lineage>
        <taxon>Eukaryota</taxon>
        <taxon>Fungi</taxon>
        <taxon>Dikarya</taxon>
        <taxon>Ascomycota</taxon>
        <taxon>Pezizomycotina</taxon>
        <taxon>Dothideomycetes</taxon>
        <taxon>Pleosporomycetidae</taxon>
        <taxon>Aulographales</taxon>
        <taxon>Rhizodiscinaceae</taxon>
        <taxon>Rhizodiscina</taxon>
    </lineage>
</organism>
<feature type="compositionally biased region" description="Polar residues" evidence="4">
    <location>
        <begin position="139"/>
        <end position="189"/>
    </location>
</feature>
<comment type="function">
    <text evidence="2">RNA-binding nucleolar protein required for pre-rRNA processing. Involved in production of 18S rRNA and assembly of small ribosomal subunit.</text>
</comment>
<name>A0A9P4ICV0_9PEZI</name>
<feature type="repeat" description="Pumilio" evidence="3">
    <location>
        <begin position="801"/>
        <end position="836"/>
    </location>
</feature>
<protein>
    <submittedName>
        <fullName evidence="6">ARM repeat-containing protein</fullName>
    </submittedName>
</protein>
<keyword evidence="1" id="KW-0677">Repeat</keyword>
<feature type="repeat" description="Pumilio" evidence="3">
    <location>
        <begin position="693"/>
        <end position="728"/>
    </location>
</feature>
<feature type="repeat" description="Pumilio" evidence="3">
    <location>
        <begin position="837"/>
        <end position="874"/>
    </location>
</feature>
<dbReference type="GO" id="GO:0010608">
    <property type="term" value="P:post-transcriptional regulation of gene expression"/>
    <property type="evidence" value="ECO:0007669"/>
    <property type="project" value="TreeGrafter"/>
</dbReference>
<dbReference type="PROSITE" id="PS50303">
    <property type="entry name" value="PUM_HD"/>
    <property type="match status" value="1"/>
</dbReference>
<dbReference type="AlphaFoldDB" id="A0A9P4ICV0"/>
<evidence type="ECO:0000256" key="3">
    <source>
        <dbReference type="PROSITE-ProRule" id="PRU00317"/>
    </source>
</evidence>
<reference evidence="6" key="1">
    <citation type="journal article" date="2020" name="Stud. Mycol.">
        <title>101 Dothideomycetes genomes: a test case for predicting lifestyles and emergence of pathogens.</title>
        <authorList>
            <person name="Haridas S."/>
            <person name="Albert R."/>
            <person name="Binder M."/>
            <person name="Bloem J."/>
            <person name="Labutti K."/>
            <person name="Salamov A."/>
            <person name="Andreopoulos B."/>
            <person name="Baker S."/>
            <person name="Barry K."/>
            <person name="Bills G."/>
            <person name="Bluhm B."/>
            <person name="Cannon C."/>
            <person name="Castanera R."/>
            <person name="Culley D."/>
            <person name="Daum C."/>
            <person name="Ezra D."/>
            <person name="Gonzalez J."/>
            <person name="Henrissat B."/>
            <person name="Kuo A."/>
            <person name="Liang C."/>
            <person name="Lipzen A."/>
            <person name="Lutzoni F."/>
            <person name="Magnuson J."/>
            <person name="Mondo S."/>
            <person name="Nolan M."/>
            <person name="Ohm R."/>
            <person name="Pangilinan J."/>
            <person name="Park H.-J."/>
            <person name="Ramirez L."/>
            <person name="Alfaro M."/>
            <person name="Sun H."/>
            <person name="Tritt A."/>
            <person name="Yoshinaga Y."/>
            <person name="Zwiers L.-H."/>
            <person name="Turgeon B."/>
            <person name="Goodwin S."/>
            <person name="Spatafora J."/>
            <person name="Crous P."/>
            <person name="Grigoriev I."/>
        </authorList>
    </citation>
    <scope>NUCLEOTIDE SEQUENCE</scope>
    <source>
        <strain evidence="6">CBS 133067</strain>
    </source>
</reference>
<feature type="compositionally biased region" description="Polar residues" evidence="4">
    <location>
        <begin position="1"/>
        <end position="13"/>
    </location>
</feature>
<dbReference type="SMART" id="SM00025">
    <property type="entry name" value="Pumilio"/>
    <property type="match status" value="8"/>
</dbReference>
<feature type="repeat" description="Pumilio" evidence="3">
    <location>
        <begin position="729"/>
        <end position="764"/>
    </location>
</feature>
<feature type="non-terminal residue" evidence="6">
    <location>
        <position position="905"/>
    </location>
</feature>
<evidence type="ECO:0000259" key="5">
    <source>
        <dbReference type="PROSITE" id="PS50303"/>
    </source>
</evidence>
<sequence length="905" mass="100368">QSPREQASFNYTSPLRALGGEMPSSTYDPRTTLQRRFTTNAVPTISLSAIGQQRRQAAESTDLSSATYHKVQLLEKKKKEYEALKEQRLRFQTQMELLDLQSKREEEELQKLHSDLSTFAGHQSEPTTPPEYREAGFPTSLSRPNRYSSASLASPPNGQTSFSNRTSRSGSQAMAAGFQSSSHNPSKSVPGSRRNSDEEEDEYEFDLQAPMPRTGANPNRISLPMAASDLRALGEDNYSVHDPHNIAASLLDDDDKASLEMGYTQDKFPTLVRRPTGAQQPDPSVLAAASQQQSPDLEKQSTGWPPFNRHRQGQQSLPMNSLRNSTHADDLESHATGILDTPTKTAAKTRYSMEVKANPFFENKRSSLIASPPNGLAGGPPKLTSSYSTNDIPTVKGTNGMTTPTATNTHAEQHLHNHNASIGRIPASVANRHSRELSGDVRNDEAKAFRPMQSALHANAAPFGPTPTTLSTGMAPITLTSTSNNAYAAASPNSNTTAGATYYGGYGLPMANNLTLGMHNLNIGNPQPQWNNQQMQAYQTPFDSYKAAIDQFKYGQARFTDSQARVIQQRRLQQSEGKSLSIFLMHGQVYQYCKDQHGCRFLQKKLEENKPEQTQLIFNETKDYVVELMQDPFGNYLCQKLLEFATVEQRTELIINASSQMIRIALNQHGTRALQKMIEFISTPEQIETIIAAIGDEVVSLIQDLNGNHVIQKCLNHLSPQEAQFIFDAVGVHCVVVGTHRHGCCVLQRCIDHASGPQRAQLVRQITANAFALVQDPFGNYVVQYILDLGEPGFSTPLCLGFRGNIGTLSKQKFSSNVIEKCIRVADRDTRRIMIEEIMSPGELSRMTNDSFANYVVQTAIEHADVETKTRLMDELKAIVPQIRNTPHGRRFMQKIQEYDSTITA</sequence>
<feature type="compositionally biased region" description="Polar residues" evidence="4">
    <location>
        <begin position="313"/>
        <end position="325"/>
    </location>
</feature>
<proteinExistence type="predicted"/>
<dbReference type="InterPro" id="IPR016024">
    <property type="entry name" value="ARM-type_fold"/>
</dbReference>
<feature type="compositionally biased region" description="Polar residues" evidence="4">
    <location>
        <begin position="289"/>
        <end position="303"/>
    </location>
</feature>
<feature type="repeat" description="Pumilio" evidence="3">
    <location>
        <begin position="583"/>
        <end position="619"/>
    </location>
</feature>
<evidence type="ECO:0000256" key="4">
    <source>
        <dbReference type="SAM" id="MobiDB-lite"/>
    </source>
</evidence>
<dbReference type="OrthoDB" id="668540at2759"/>
<dbReference type="InterPro" id="IPR033712">
    <property type="entry name" value="Pumilio_RNA-bd"/>
</dbReference>